<dbReference type="PANTHER" id="PTHR11552:SF147">
    <property type="entry name" value="CHOLINE DEHYDROGENASE, MITOCHONDRIAL"/>
    <property type="match status" value="1"/>
</dbReference>
<dbReference type="Gene3D" id="3.50.50.60">
    <property type="entry name" value="FAD/NAD(P)-binding domain"/>
    <property type="match status" value="1"/>
</dbReference>
<dbReference type="Proteomes" id="UP001430193">
    <property type="component" value="Unassembled WGS sequence"/>
</dbReference>
<sequence>MVKFSSCPWCVSADPRWIFSFFGAPQGVTMTATSTFIAGQQTFDYIVCGSGSSGSVVAARLAESGARSVLVIEAGGSDAVAGVSDPNLWPMNLGGDLDWNFATQREAPLSGRSIPFNMGKVLGGGSSINVGTWSRGHLADWNFFAEESGEAAWRYAEVLRLYVEKIESWRGPADALRGSAGAMLVNPVTKLHPFAEAVLDSAQSVGIKRFSNANGLMMEASEGCSAIDEIVADGVRQSVYRRYLAPLAERKNLTVLAHTVVHRLLRERDRVVGVECFVNGRYEAFRANERVILSLGAINTPRVLLQSGIGAASKLERLDIPMAVDLPAVGENLHDHIGFSCVWGGTQAELPAAPRSQVCCFWKTDASLDSPNAYTYATSGAWLTPENAADHPVPASAWSLVVGARLKGRGSVELAGPGLDAGVQIKSGYLSESSDIDTVLSVAERAIAMGNQASMASFSSGPVAPSVSTRAKLEDYLRKGLTTFWHQSGTARMGKDAGTSVVDGRLSVHGLDGLTIADASVFPRVTSGNTMAPCVVVGEMAAKFLLDT</sequence>
<dbReference type="InterPro" id="IPR036188">
    <property type="entry name" value="FAD/NAD-bd_sf"/>
</dbReference>
<dbReference type="Pfam" id="PF00732">
    <property type="entry name" value="GMC_oxred_N"/>
    <property type="match status" value="1"/>
</dbReference>
<feature type="domain" description="Glucose-methanol-choline oxidoreductase N-terminal" evidence="7">
    <location>
        <begin position="296"/>
        <end position="310"/>
    </location>
</feature>
<dbReference type="PROSITE" id="PS00623">
    <property type="entry name" value="GMC_OXRED_1"/>
    <property type="match status" value="1"/>
</dbReference>
<dbReference type="PIRSF" id="PIRSF000137">
    <property type="entry name" value="Alcohol_oxidase"/>
    <property type="match status" value="1"/>
</dbReference>
<dbReference type="InterPro" id="IPR012132">
    <property type="entry name" value="GMC_OxRdtase"/>
</dbReference>
<dbReference type="SUPFAM" id="SSF54373">
    <property type="entry name" value="FAD-linked reductases, C-terminal domain"/>
    <property type="match status" value="1"/>
</dbReference>
<evidence type="ECO:0000256" key="2">
    <source>
        <dbReference type="ARBA" id="ARBA00010790"/>
    </source>
</evidence>
<reference evidence="8" key="1">
    <citation type="submission" date="2020-10" db="EMBL/GenBank/DDBJ databases">
        <title>Phylogeny of dyella-like bacteria.</title>
        <authorList>
            <person name="Fu J."/>
        </authorList>
    </citation>
    <scope>NUCLEOTIDE SEQUENCE</scope>
    <source>
        <strain evidence="8">DHON07</strain>
    </source>
</reference>
<organism evidence="8 9">
    <name type="scientific">Dyella mobilis</name>
    <dbReference type="NCBI Taxonomy" id="1849582"/>
    <lineage>
        <taxon>Bacteria</taxon>
        <taxon>Pseudomonadati</taxon>
        <taxon>Pseudomonadota</taxon>
        <taxon>Gammaproteobacteria</taxon>
        <taxon>Lysobacterales</taxon>
        <taxon>Rhodanobacteraceae</taxon>
        <taxon>Dyella</taxon>
    </lineage>
</organism>
<comment type="similarity">
    <text evidence="2 5">Belongs to the GMC oxidoreductase family.</text>
</comment>
<evidence type="ECO:0000256" key="4">
    <source>
        <dbReference type="ARBA" id="ARBA00022827"/>
    </source>
</evidence>
<dbReference type="InterPro" id="IPR000172">
    <property type="entry name" value="GMC_OxRdtase_N"/>
</dbReference>
<keyword evidence="4 5" id="KW-0274">FAD</keyword>
<name>A0ABS2KCR5_9GAMM</name>
<proteinExistence type="inferred from homology"/>
<protein>
    <submittedName>
        <fullName evidence="8">GMC family oxidoreductase</fullName>
    </submittedName>
</protein>
<evidence type="ECO:0000256" key="5">
    <source>
        <dbReference type="RuleBase" id="RU003968"/>
    </source>
</evidence>
<comment type="cofactor">
    <cofactor evidence="1">
        <name>FAD</name>
        <dbReference type="ChEBI" id="CHEBI:57692"/>
    </cofactor>
</comment>
<dbReference type="SUPFAM" id="SSF51905">
    <property type="entry name" value="FAD/NAD(P)-binding domain"/>
    <property type="match status" value="1"/>
</dbReference>
<evidence type="ECO:0000313" key="8">
    <source>
        <dbReference type="EMBL" id="MBM7128966.1"/>
    </source>
</evidence>
<evidence type="ECO:0000259" key="7">
    <source>
        <dbReference type="PROSITE" id="PS00624"/>
    </source>
</evidence>
<dbReference type="EMBL" id="JADIKF010000036">
    <property type="protein sequence ID" value="MBM7128966.1"/>
    <property type="molecule type" value="Genomic_DNA"/>
</dbReference>
<evidence type="ECO:0000313" key="9">
    <source>
        <dbReference type="Proteomes" id="UP001430193"/>
    </source>
</evidence>
<dbReference type="PROSITE" id="PS00624">
    <property type="entry name" value="GMC_OXRED_2"/>
    <property type="match status" value="1"/>
</dbReference>
<feature type="domain" description="Glucose-methanol-choline oxidoreductase N-terminal" evidence="6">
    <location>
        <begin position="119"/>
        <end position="142"/>
    </location>
</feature>
<dbReference type="Pfam" id="PF05199">
    <property type="entry name" value="GMC_oxred_C"/>
    <property type="match status" value="1"/>
</dbReference>
<evidence type="ECO:0000259" key="6">
    <source>
        <dbReference type="PROSITE" id="PS00623"/>
    </source>
</evidence>
<dbReference type="Gene3D" id="3.30.560.10">
    <property type="entry name" value="Glucose Oxidase, domain 3"/>
    <property type="match status" value="1"/>
</dbReference>
<evidence type="ECO:0000256" key="3">
    <source>
        <dbReference type="ARBA" id="ARBA00022630"/>
    </source>
</evidence>
<evidence type="ECO:0000256" key="1">
    <source>
        <dbReference type="ARBA" id="ARBA00001974"/>
    </source>
</evidence>
<dbReference type="RefSeq" id="WP_204630586.1">
    <property type="nucleotide sequence ID" value="NZ_BSOC01000007.1"/>
</dbReference>
<comment type="caution">
    <text evidence="8">The sequence shown here is derived from an EMBL/GenBank/DDBJ whole genome shotgun (WGS) entry which is preliminary data.</text>
</comment>
<keyword evidence="3 5" id="KW-0285">Flavoprotein</keyword>
<dbReference type="PANTHER" id="PTHR11552">
    <property type="entry name" value="GLUCOSE-METHANOL-CHOLINE GMC OXIDOREDUCTASE"/>
    <property type="match status" value="1"/>
</dbReference>
<dbReference type="PRINTS" id="PR00411">
    <property type="entry name" value="PNDRDTASEI"/>
</dbReference>
<keyword evidence="9" id="KW-1185">Reference proteome</keyword>
<gene>
    <name evidence="8" type="ORF">ISS99_05470</name>
</gene>
<accession>A0ABS2KCR5</accession>
<dbReference type="InterPro" id="IPR007867">
    <property type="entry name" value="GMC_OxRtase_C"/>
</dbReference>